<dbReference type="Gene3D" id="1.10.150.240">
    <property type="entry name" value="Putative phosphatase, domain 2"/>
    <property type="match status" value="1"/>
</dbReference>
<evidence type="ECO:0000313" key="1">
    <source>
        <dbReference type="EMBL" id="UNY98500.1"/>
    </source>
</evidence>
<protein>
    <submittedName>
        <fullName evidence="1">Phosphonatase-like hydrolase</fullName>
    </submittedName>
</protein>
<name>A0ABY3YLK7_9FLAO</name>
<accession>A0ABY3YLK7</accession>
<dbReference type="SFLD" id="SFLDG01135">
    <property type="entry name" value="C1.5.6:_HAD__Beta-PGM__Phospha"/>
    <property type="match status" value="1"/>
</dbReference>
<dbReference type="Pfam" id="PF13419">
    <property type="entry name" value="HAD_2"/>
    <property type="match status" value="1"/>
</dbReference>
<dbReference type="NCBIfam" id="TIGR01549">
    <property type="entry name" value="HAD-SF-IA-v1"/>
    <property type="match status" value="1"/>
</dbReference>
<organism evidence="1 2">
    <name type="scientific">Zhouia spongiae</name>
    <dbReference type="NCBI Taxonomy" id="2202721"/>
    <lineage>
        <taxon>Bacteria</taxon>
        <taxon>Pseudomonadati</taxon>
        <taxon>Bacteroidota</taxon>
        <taxon>Flavobacteriia</taxon>
        <taxon>Flavobacteriales</taxon>
        <taxon>Flavobacteriaceae</taxon>
        <taxon>Zhouia</taxon>
    </lineage>
</organism>
<dbReference type="PANTHER" id="PTHR43434">
    <property type="entry name" value="PHOSPHOGLYCOLATE PHOSPHATASE"/>
    <property type="match status" value="1"/>
</dbReference>
<dbReference type="PANTHER" id="PTHR43434:SF19">
    <property type="entry name" value="PHOSPHONOACETALDEHYDE HYDROLASE"/>
    <property type="match status" value="1"/>
</dbReference>
<dbReference type="InterPro" id="IPR050155">
    <property type="entry name" value="HAD-like_hydrolase_sf"/>
</dbReference>
<dbReference type="SFLD" id="SFLDS00003">
    <property type="entry name" value="Haloacid_Dehalogenase"/>
    <property type="match status" value="1"/>
</dbReference>
<dbReference type="InterPro" id="IPR036412">
    <property type="entry name" value="HAD-like_sf"/>
</dbReference>
<dbReference type="Gene3D" id="3.40.50.1000">
    <property type="entry name" value="HAD superfamily/HAD-like"/>
    <property type="match status" value="1"/>
</dbReference>
<reference evidence="1 2" key="1">
    <citation type="journal article" date="2018" name="Int. J. Syst. Evol. Microbiol.">
        <title>Zhouia spongiae sp. nov., isolated from a marine sponge.</title>
        <authorList>
            <person name="Zhuang L."/>
            <person name="Lin B."/>
            <person name="Qin F."/>
            <person name="Luo L."/>
        </authorList>
    </citation>
    <scope>NUCLEOTIDE SEQUENCE [LARGE SCALE GENOMIC DNA]</scope>
    <source>
        <strain evidence="1 2">HN-Y44</strain>
    </source>
</reference>
<dbReference type="Proteomes" id="UP000829476">
    <property type="component" value="Chromosome"/>
</dbReference>
<gene>
    <name evidence="1" type="ORF">MQE36_15645</name>
</gene>
<proteinExistence type="predicted"/>
<dbReference type="NCBIfam" id="TIGR03351">
    <property type="entry name" value="PhnX-like"/>
    <property type="match status" value="1"/>
</dbReference>
<dbReference type="InterPro" id="IPR023214">
    <property type="entry name" value="HAD_sf"/>
</dbReference>
<evidence type="ECO:0000313" key="2">
    <source>
        <dbReference type="Proteomes" id="UP000829476"/>
    </source>
</evidence>
<dbReference type="InterPro" id="IPR022468">
    <property type="entry name" value="PhnX-like"/>
</dbReference>
<dbReference type="SFLD" id="SFLDG01129">
    <property type="entry name" value="C1.5:_HAD__Beta-PGM__Phosphata"/>
    <property type="match status" value="1"/>
</dbReference>
<dbReference type="RefSeq" id="WP_242936906.1">
    <property type="nucleotide sequence ID" value="NZ_CP094326.1"/>
</dbReference>
<dbReference type="InterPro" id="IPR023198">
    <property type="entry name" value="PGP-like_dom2"/>
</dbReference>
<sequence length="225" mass="24851">MKDQKIELVVFDMAGTTVDEDNVVYKTLRNAINKAGYDYSLNFVLEHGAGKEKKQAIIDILAQDDINDIPLAEAIFSDFKVMLKKAYDELAVTTYKDTEQLFCNLKDKGIKVALNTGYDAKTANLLIDKLGWKVGEHIDMLVTASDVEHGRPGPDMINLVMENLGIKDSSSVIKVGDSIIDIEEGKNANCGYSIGVTTGAHTREQLQTANPDYIFDSLKELESIL</sequence>
<dbReference type="SUPFAM" id="SSF56784">
    <property type="entry name" value="HAD-like"/>
    <property type="match status" value="1"/>
</dbReference>
<keyword evidence="2" id="KW-1185">Reference proteome</keyword>
<dbReference type="InterPro" id="IPR041492">
    <property type="entry name" value="HAD_2"/>
</dbReference>
<dbReference type="EMBL" id="CP094326">
    <property type="protein sequence ID" value="UNY98500.1"/>
    <property type="molecule type" value="Genomic_DNA"/>
</dbReference>
<dbReference type="InterPro" id="IPR006439">
    <property type="entry name" value="HAD-SF_hydro_IA"/>
</dbReference>